<name>A0ABP3QJC5_9HYPH</name>
<protein>
    <submittedName>
        <fullName evidence="1">Uncharacterized protein</fullName>
    </submittedName>
</protein>
<dbReference type="EMBL" id="BAAADE010000001">
    <property type="protein sequence ID" value="GAA0592125.1"/>
    <property type="molecule type" value="Genomic_DNA"/>
</dbReference>
<sequence length="44" mass="5025">MLFLELIVLEISLIVILALRKIDSLSRLRQSLGLSEIMRKMLVG</sequence>
<reference evidence="2" key="1">
    <citation type="journal article" date="2019" name="Int. J. Syst. Evol. Microbiol.">
        <title>The Global Catalogue of Microorganisms (GCM) 10K type strain sequencing project: providing services to taxonomists for standard genome sequencing and annotation.</title>
        <authorList>
            <consortium name="The Broad Institute Genomics Platform"/>
            <consortium name="The Broad Institute Genome Sequencing Center for Infectious Disease"/>
            <person name="Wu L."/>
            <person name="Ma J."/>
        </authorList>
    </citation>
    <scope>NUCLEOTIDE SEQUENCE [LARGE SCALE GENOMIC DNA]</scope>
    <source>
        <strain evidence="2">JCM 15115</strain>
    </source>
</reference>
<comment type="caution">
    <text evidence="1">The sequence shown here is derived from an EMBL/GenBank/DDBJ whole genome shotgun (WGS) entry which is preliminary data.</text>
</comment>
<organism evidence="1 2">
    <name type="scientific">Paenochrobactrum glaciei</name>
    <dbReference type="NCBI Taxonomy" id="486407"/>
    <lineage>
        <taxon>Bacteria</taxon>
        <taxon>Pseudomonadati</taxon>
        <taxon>Pseudomonadota</taxon>
        <taxon>Alphaproteobacteria</taxon>
        <taxon>Hyphomicrobiales</taxon>
        <taxon>Brucellaceae</taxon>
        <taxon>Paenochrobactrum</taxon>
    </lineage>
</organism>
<evidence type="ECO:0000313" key="2">
    <source>
        <dbReference type="Proteomes" id="UP001424441"/>
    </source>
</evidence>
<evidence type="ECO:0000313" key="1">
    <source>
        <dbReference type="EMBL" id="GAA0592125.1"/>
    </source>
</evidence>
<gene>
    <name evidence="1" type="ORF">GCM10008943_03950</name>
</gene>
<accession>A0ABP3QJC5</accession>
<proteinExistence type="predicted"/>
<dbReference type="Proteomes" id="UP001424441">
    <property type="component" value="Unassembled WGS sequence"/>
</dbReference>
<keyword evidence="2" id="KW-1185">Reference proteome</keyword>